<evidence type="ECO:0000313" key="3">
    <source>
        <dbReference type="Proteomes" id="UP001162162"/>
    </source>
</evidence>
<dbReference type="InterPro" id="IPR036322">
    <property type="entry name" value="WD40_repeat_dom_sf"/>
</dbReference>
<name>A0AAV8Z0G7_9CUCU</name>
<sequence length="512" mass="58454">MSAAMLTADWFLLGRELYYRKFEIYSMAWHQEINLENYIASSASYGGPIAIRRDDQKFVKVQGTGQPIISIFSGSGKQIASFKWTRRPIVYMGWSNDEKLICVQEDGMVVIHDMFGKYLHTFAISQKVQDAKVIDAKIFISPQNFTGIAVMTSNFKIFLVHNIQEPKTRQLSELPRSSMQPTCWSVISEESTEVLIARGLELYRLKQDEHLTSAMLEPDITNKYTSILEMAVSLNARHLALCGNEAVVLYWERDSTLLVVGKYGQKMLYSYDGTVHLVPEIDGVRIVSNTQHELLQKVPEVVQKIFRINSTDPGSFLLEASKQFQKGSHKANEYICLVKNDLQTAVNQCIEAVGYEFDTEVQKMLIRAAQFGKCFVADMRSDSYVYMCRLLRVLNAVRDPKVGIPLTVTQYPFFLKPLYVKLKCMKKKEQGLLDRLITRNNYYLALQIAKYLKMPEKEGSSHILVHWAKYKVSQSQLEEETVAREIAEKLGYTSGISYSEIASTASEYGRKN</sequence>
<dbReference type="GO" id="GO:0005768">
    <property type="term" value="C:endosome"/>
    <property type="evidence" value="ECO:0007669"/>
    <property type="project" value="TreeGrafter"/>
</dbReference>
<reference evidence="2" key="1">
    <citation type="journal article" date="2023" name="Insect Mol. Biol.">
        <title>Genome sequencing provides insights into the evolution of gene families encoding plant cell wall-degrading enzymes in longhorned beetles.</title>
        <authorList>
            <person name="Shin N.R."/>
            <person name="Okamura Y."/>
            <person name="Kirsch R."/>
            <person name="Pauchet Y."/>
        </authorList>
    </citation>
    <scope>NUCLEOTIDE SEQUENCE</scope>
    <source>
        <strain evidence="2">AMC_N1</strain>
    </source>
</reference>
<evidence type="ECO:0000313" key="2">
    <source>
        <dbReference type="EMBL" id="KAJ8956521.1"/>
    </source>
</evidence>
<dbReference type="GO" id="GO:0005765">
    <property type="term" value="C:lysosomal membrane"/>
    <property type="evidence" value="ECO:0007669"/>
    <property type="project" value="TreeGrafter"/>
</dbReference>
<dbReference type="GO" id="GO:0003779">
    <property type="term" value="F:actin binding"/>
    <property type="evidence" value="ECO:0007669"/>
    <property type="project" value="TreeGrafter"/>
</dbReference>
<dbReference type="PANTHER" id="PTHR12811">
    <property type="entry name" value="VACUOLAR PROTEIN SORTING VPS16"/>
    <property type="match status" value="1"/>
</dbReference>
<evidence type="ECO:0000259" key="1">
    <source>
        <dbReference type="Pfam" id="PF04841"/>
    </source>
</evidence>
<dbReference type="AlphaFoldDB" id="A0AAV8Z0G7"/>
<dbReference type="PANTHER" id="PTHR12811:SF0">
    <property type="entry name" value="VACUOLAR PROTEIN SORTING-ASSOCIATED PROTEIN 16 HOMOLOG"/>
    <property type="match status" value="1"/>
</dbReference>
<keyword evidence="3" id="KW-1185">Reference proteome</keyword>
<dbReference type="Proteomes" id="UP001162162">
    <property type="component" value="Unassembled WGS sequence"/>
</dbReference>
<dbReference type="GO" id="GO:0042144">
    <property type="term" value="P:vacuole fusion, non-autophagic"/>
    <property type="evidence" value="ECO:0007669"/>
    <property type="project" value="TreeGrafter"/>
</dbReference>
<accession>A0AAV8Z0G7</accession>
<dbReference type="InterPro" id="IPR016534">
    <property type="entry name" value="VPS16"/>
</dbReference>
<dbReference type="Pfam" id="PF04841">
    <property type="entry name" value="Vps16_N"/>
    <property type="match status" value="1"/>
</dbReference>
<protein>
    <recommendedName>
        <fullName evidence="1">Vps16 N-terminal domain-containing protein</fullName>
    </recommendedName>
</protein>
<dbReference type="GO" id="GO:0006886">
    <property type="term" value="P:intracellular protein transport"/>
    <property type="evidence" value="ECO:0007669"/>
    <property type="project" value="InterPro"/>
</dbReference>
<dbReference type="GO" id="GO:0030897">
    <property type="term" value="C:HOPS complex"/>
    <property type="evidence" value="ECO:0007669"/>
    <property type="project" value="TreeGrafter"/>
</dbReference>
<dbReference type="SUPFAM" id="SSF50978">
    <property type="entry name" value="WD40 repeat-like"/>
    <property type="match status" value="1"/>
</dbReference>
<gene>
    <name evidence="2" type="ORF">NQ318_019241</name>
</gene>
<comment type="caution">
    <text evidence="2">The sequence shown here is derived from an EMBL/GenBank/DDBJ whole genome shotgun (WGS) entry which is preliminary data.</text>
</comment>
<dbReference type="PIRSF" id="PIRSF007949">
    <property type="entry name" value="VPS16"/>
    <property type="match status" value="1"/>
</dbReference>
<dbReference type="InterPro" id="IPR006926">
    <property type="entry name" value="Vps16_N"/>
</dbReference>
<dbReference type="GO" id="GO:0016197">
    <property type="term" value="P:endosomal transport"/>
    <property type="evidence" value="ECO:0007669"/>
    <property type="project" value="TreeGrafter"/>
</dbReference>
<proteinExistence type="predicted"/>
<organism evidence="2 3">
    <name type="scientific">Aromia moschata</name>
    <dbReference type="NCBI Taxonomy" id="1265417"/>
    <lineage>
        <taxon>Eukaryota</taxon>
        <taxon>Metazoa</taxon>
        <taxon>Ecdysozoa</taxon>
        <taxon>Arthropoda</taxon>
        <taxon>Hexapoda</taxon>
        <taxon>Insecta</taxon>
        <taxon>Pterygota</taxon>
        <taxon>Neoptera</taxon>
        <taxon>Endopterygota</taxon>
        <taxon>Coleoptera</taxon>
        <taxon>Polyphaga</taxon>
        <taxon>Cucujiformia</taxon>
        <taxon>Chrysomeloidea</taxon>
        <taxon>Cerambycidae</taxon>
        <taxon>Cerambycinae</taxon>
        <taxon>Callichromatini</taxon>
        <taxon>Aromia</taxon>
    </lineage>
</organism>
<dbReference type="EMBL" id="JAPWTK010000029">
    <property type="protein sequence ID" value="KAJ8956521.1"/>
    <property type="molecule type" value="Genomic_DNA"/>
</dbReference>
<feature type="domain" description="Vps16 N-terminal" evidence="1">
    <location>
        <begin position="7"/>
        <end position="242"/>
    </location>
</feature>